<feature type="repeat" description="TPR" evidence="3">
    <location>
        <begin position="622"/>
        <end position="655"/>
    </location>
</feature>
<dbReference type="InterPro" id="IPR003107">
    <property type="entry name" value="HAT"/>
</dbReference>
<evidence type="ECO:0000313" key="5">
    <source>
        <dbReference type="EMBL" id="MEP0819701.1"/>
    </source>
</evidence>
<dbReference type="InterPro" id="IPR011990">
    <property type="entry name" value="TPR-like_helical_dom_sf"/>
</dbReference>
<dbReference type="SUPFAM" id="SSF48452">
    <property type="entry name" value="TPR-like"/>
    <property type="match status" value="3"/>
</dbReference>
<dbReference type="Gene3D" id="3.40.50.2000">
    <property type="entry name" value="Glycogen Phosphorylase B"/>
    <property type="match status" value="4"/>
</dbReference>
<dbReference type="SUPFAM" id="SSF53756">
    <property type="entry name" value="UDP-Glycosyltransferase/glycogen phosphorylase"/>
    <property type="match status" value="4"/>
</dbReference>
<dbReference type="Pfam" id="PF13424">
    <property type="entry name" value="TPR_12"/>
    <property type="match status" value="1"/>
</dbReference>
<gene>
    <name evidence="5" type="ORF">NC998_21610</name>
</gene>
<name>A0ABV0JD42_9CYAN</name>
<dbReference type="Pfam" id="PF20706">
    <property type="entry name" value="GT4-conflict"/>
    <property type="match status" value="1"/>
</dbReference>
<feature type="repeat" description="TPR" evidence="3">
    <location>
        <begin position="1038"/>
        <end position="1071"/>
    </location>
</feature>
<feature type="repeat" description="TPR" evidence="3">
    <location>
        <begin position="38"/>
        <end position="71"/>
    </location>
</feature>
<dbReference type="RefSeq" id="WP_190440900.1">
    <property type="nucleotide sequence ID" value="NZ_JAMPKM010000016.1"/>
</dbReference>
<organism evidence="5 6">
    <name type="scientific">Trichocoleus desertorum GB2-A4</name>
    <dbReference type="NCBI Taxonomy" id="2933944"/>
    <lineage>
        <taxon>Bacteria</taxon>
        <taxon>Bacillati</taxon>
        <taxon>Cyanobacteriota</taxon>
        <taxon>Cyanophyceae</taxon>
        <taxon>Leptolyngbyales</taxon>
        <taxon>Trichocoleusaceae</taxon>
        <taxon>Trichocoleus</taxon>
    </lineage>
</organism>
<evidence type="ECO:0000256" key="4">
    <source>
        <dbReference type="SAM" id="MobiDB-lite"/>
    </source>
</evidence>
<dbReference type="Proteomes" id="UP001464891">
    <property type="component" value="Unassembled WGS sequence"/>
</dbReference>
<dbReference type="SMART" id="SM00028">
    <property type="entry name" value="TPR"/>
    <property type="match status" value="12"/>
</dbReference>
<feature type="repeat" description="TPR" evidence="3">
    <location>
        <begin position="554"/>
        <end position="587"/>
    </location>
</feature>
<dbReference type="InterPro" id="IPR051685">
    <property type="entry name" value="Ycf3/AcsC/BcsC/TPR_MFPF"/>
</dbReference>
<dbReference type="Pfam" id="PF01075">
    <property type="entry name" value="Glyco_transf_9"/>
    <property type="match status" value="1"/>
</dbReference>
<dbReference type="PROSITE" id="PS50005">
    <property type="entry name" value="TPR"/>
    <property type="match status" value="10"/>
</dbReference>
<dbReference type="Pfam" id="PF13181">
    <property type="entry name" value="TPR_8"/>
    <property type="match status" value="1"/>
</dbReference>
<feature type="repeat" description="TPR" evidence="3">
    <location>
        <begin position="520"/>
        <end position="553"/>
    </location>
</feature>
<evidence type="ECO:0000256" key="1">
    <source>
        <dbReference type="ARBA" id="ARBA00022737"/>
    </source>
</evidence>
<keyword evidence="1" id="KW-0677">Repeat</keyword>
<accession>A0ABV0JD42</accession>
<evidence type="ECO:0000256" key="2">
    <source>
        <dbReference type="ARBA" id="ARBA00022803"/>
    </source>
</evidence>
<feature type="repeat" description="TPR" evidence="3">
    <location>
        <begin position="588"/>
        <end position="621"/>
    </location>
</feature>
<dbReference type="Gene3D" id="1.25.40.10">
    <property type="entry name" value="Tetratricopeptide repeat domain"/>
    <property type="match status" value="6"/>
</dbReference>
<comment type="caution">
    <text evidence="5">The sequence shown here is derived from an EMBL/GenBank/DDBJ whole genome shotgun (WGS) entry which is preliminary data.</text>
</comment>
<dbReference type="PROSITE" id="PS50293">
    <property type="entry name" value="TPR_REGION"/>
    <property type="match status" value="6"/>
</dbReference>
<protein>
    <submittedName>
        <fullName evidence="5">Tetratricopeptide repeat protein</fullName>
    </submittedName>
</protein>
<feature type="repeat" description="TPR" evidence="3">
    <location>
        <begin position="106"/>
        <end position="139"/>
    </location>
</feature>
<dbReference type="SMART" id="SM00386">
    <property type="entry name" value="HAT"/>
    <property type="match status" value="4"/>
</dbReference>
<feature type="region of interest" description="Disordered" evidence="4">
    <location>
        <begin position="1413"/>
        <end position="1454"/>
    </location>
</feature>
<evidence type="ECO:0000256" key="3">
    <source>
        <dbReference type="PROSITE-ProRule" id="PRU00339"/>
    </source>
</evidence>
<dbReference type="Pfam" id="PF13432">
    <property type="entry name" value="TPR_16"/>
    <property type="match status" value="2"/>
</dbReference>
<dbReference type="Pfam" id="PF13414">
    <property type="entry name" value="TPR_11"/>
    <property type="match status" value="2"/>
</dbReference>
<feature type="repeat" description="TPR" evidence="3">
    <location>
        <begin position="1072"/>
        <end position="1105"/>
    </location>
</feature>
<proteinExistence type="predicted"/>
<dbReference type="Pfam" id="PF07719">
    <property type="entry name" value="TPR_2"/>
    <property type="match status" value="1"/>
</dbReference>
<feature type="repeat" description="TPR" evidence="3">
    <location>
        <begin position="72"/>
        <end position="105"/>
    </location>
</feature>
<dbReference type="PANTHER" id="PTHR44943:SF8">
    <property type="entry name" value="TPR REPEAT-CONTAINING PROTEIN MJ0263"/>
    <property type="match status" value="1"/>
</dbReference>
<dbReference type="InterPro" id="IPR013105">
    <property type="entry name" value="TPR_2"/>
</dbReference>
<dbReference type="PANTHER" id="PTHR44943">
    <property type="entry name" value="CELLULOSE SYNTHASE OPERON PROTEIN C"/>
    <property type="match status" value="1"/>
</dbReference>
<feature type="repeat" description="TPR" evidence="3">
    <location>
        <begin position="1004"/>
        <end position="1037"/>
    </location>
</feature>
<reference evidence="5 6" key="1">
    <citation type="submission" date="2022-04" db="EMBL/GenBank/DDBJ databases">
        <title>Positive selection, recombination, and allopatry shape intraspecific diversity of widespread and dominant cyanobacteria.</title>
        <authorList>
            <person name="Wei J."/>
            <person name="Shu W."/>
            <person name="Hu C."/>
        </authorList>
    </citation>
    <scope>NUCLEOTIDE SEQUENCE [LARGE SCALE GENOMIC DNA]</scope>
    <source>
        <strain evidence="5 6">GB2-A4</strain>
    </source>
</reference>
<evidence type="ECO:0000313" key="6">
    <source>
        <dbReference type="Proteomes" id="UP001464891"/>
    </source>
</evidence>
<keyword evidence="2 3" id="KW-0802">TPR repeat</keyword>
<dbReference type="InterPro" id="IPR019734">
    <property type="entry name" value="TPR_rpt"/>
</dbReference>
<dbReference type="CDD" id="cd03801">
    <property type="entry name" value="GT4_PimA-like"/>
    <property type="match status" value="1"/>
</dbReference>
<keyword evidence="6" id="KW-1185">Reference proteome</keyword>
<sequence>MATIREAFVSAVQHHEAGQLHQAEQLYRLILQQEANYFPALHGLGLIAYQAGYIEESIAHYRQAIALKPEVADAYNNLGLALVANGEYAAAVASYQQAIALNPRYPEAYNNLGHALRHQGKVAEAIAAYDKAIVLKPEFVSPHWNRSLALLLGGDLGQGFAEYEWRWRREGKQLRPFLQPLWDGSNLSRRRILLYAEQGFGDTMQFIRYATWVAEQGGQVVVECQAPLVRLVQTVPGVQAVVAQGEALPAFDVQRPLMSLPWLHGTTLETVPAQVPYLQVPSSSSITLVTPPSTQLKVGFVWSGNPENRNNRNRSCTAGDFRPLLNIPGVTLYSLQKAAQPEELAQLGALSDRIQDLSPQLQDFGDTAAAIAQLDLVVTVDTAVAHLAGALGKPVWVLLSFAPDWRWMLEREDTPWYPTMRLFRQAQFGDWAGVLTRVVAALREAIAQPQKYLLDKSQTSPLAPLLQERGAAGGVRSANALPEQDWAALLKTAIQHYQSGRLAEAEQVYQQILQAQPNQAEVWQLRGALAATEKRNSDAIAYYQKALALKPNFPEAHSNLGVALSQTGQIEAAIFHYRQAIALNPGAAELHHNLGAALKEQGQVDAAIAHYQQAIALNPNYAMTYNNLGTIWEAQGRYSEAMVCYNQALAVNPENVDARFSRAIALLRIGDLRRGFEEYEWRWRRPDMKPQPFKQPIWDGSDLSGKTLLIHTEQGFGDTIQFIRYVALVAQKGGRILVACQQALSTLVQPLPQIQQFIVEGQAIPKFDVHAPLLSLPRILDTSLENIPAQVPYLQPPTSSLTLVAPPATQLKVGLVWSGNPTHPHNNQRSCPLQQFLPLLELPGVAFYSLQKGPQIADLAQLPSTAIQDLSPQLQDFGDTAAAIAQLDLVIAIDTSVAHLAGALGKPVWLLLDTSPDWRWLTDREDSPWYPTMRLFRQTTAGNWPEVIERVSQALQKLLASCLPTPLSDLEAAIATALQRHQTNQLEAASTIYFQVLQQDPNHLDALHLLGVIAHQKRQFDQAIAYYKRVLAIAPNFAEAHANLSATLREQGQFAEAIVHCQKALAINPNFTNAYASLGLIYRQQGKLDQAIAAYNQALAKNPDDIETHWNRALAWLISGDFQQGFVEYEWRWRRPHRRSRPFAQPLWDGSDLQGQTILLHAEQGFGDTIQFIRYAALVAERGGRVIVECQAPLLRLLSGMAGIAQLVAQENLLPVFDLHTPLLSLPRLLGTTVDTIPASVPYIVPPTQSAVKLSAPAGHLKVGIVWSGSRTNQNNHHRSCSPHCFQPLLTIPGVSFYSLQKDASVAELAQLTSDGATVENLSSQLQDFADTAAAIAQLDLVITVDTSVAHLAGAMGKPVWVLLTFAPDWRWLLEREDSPWYPTMRLFRQQQPGDWAAVISHVQEALQTLVETPSPSTHSLPAMPQPSPEFAAATPPDNSTNVTPPPPTANTKPVRPIGIGWQLSLMTGWGVYGINFTLQLQQHPHFAPMLLTPASVTSELLNPLHQVLLRPAIAQQGNLQNLLANYPKQQVGLDIPIFYALGKDFDSKLLPRVSGQRNFGVVFFEDTALKPEAIAKAKTYDAIVAGSTWNAQVLQSYGLENVYTAPQGIDPAIFHPAPKANLFRDRFVIFSGGKLEYRKGQDIVIAAFRAFRDRHPDALLLTAWHNFWPQFMLGLEQSGHVQGMPAIHADGRLRVVEWLVANGIPADACIDVGPIPNHMVGQIIREAHVAVFPNRAEGGTNLVAMESMACGLPTILSANTGHLDLIGSDRCYALTHQKPAKSIPIFQGVEGWGESDVEEIVEALEQVYTDYQTAQAKGQAAARFMQNWIWEKQVQRCLTGLNL</sequence>
<dbReference type="InterPro" id="IPR002201">
    <property type="entry name" value="Glyco_trans_9"/>
</dbReference>
<dbReference type="Pfam" id="PF00515">
    <property type="entry name" value="TPR_1"/>
    <property type="match status" value="1"/>
</dbReference>
<dbReference type="EMBL" id="JAMPKM010000016">
    <property type="protein sequence ID" value="MEP0819701.1"/>
    <property type="molecule type" value="Genomic_DNA"/>
</dbReference>